<gene>
    <name evidence="1" type="ORF">MENTE1834_LOCUS11423</name>
</gene>
<evidence type="ECO:0000313" key="1">
    <source>
        <dbReference type="EMBL" id="CAK5044336.1"/>
    </source>
</evidence>
<name>A0ACB0YF83_MELEN</name>
<evidence type="ECO:0000313" key="2">
    <source>
        <dbReference type="Proteomes" id="UP001497535"/>
    </source>
</evidence>
<comment type="caution">
    <text evidence="1">The sequence shown here is derived from an EMBL/GenBank/DDBJ whole genome shotgun (WGS) entry which is preliminary data.</text>
</comment>
<reference evidence="1" key="1">
    <citation type="submission" date="2023-11" db="EMBL/GenBank/DDBJ databases">
        <authorList>
            <person name="Poullet M."/>
        </authorList>
    </citation>
    <scope>NUCLEOTIDE SEQUENCE</scope>
    <source>
        <strain evidence="1">E1834</strain>
    </source>
</reference>
<proteinExistence type="predicted"/>
<dbReference type="EMBL" id="CAVMJV010000011">
    <property type="protein sequence ID" value="CAK5044336.1"/>
    <property type="molecule type" value="Genomic_DNA"/>
</dbReference>
<organism evidence="1 2">
    <name type="scientific">Meloidogyne enterolobii</name>
    <name type="common">Root-knot nematode worm</name>
    <name type="synonym">Meloidogyne mayaguensis</name>
    <dbReference type="NCBI Taxonomy" id="390850"/>
    <lineage>
        <taxon>Eukaryota</taxon>
        <taxon>Metazoa</taxon>
        <taxon>Ecdysozoa</taxon>
        <taxon>Nematoda</taxon>
        <taxon>Chromadorea</taxon>
        <taxon>Rhabditida</taxon>
        <taxon>Tylenchina</taxon>
        <taxon>Tylenchomorpha</taxon>
        <taxon>Tylenchoidea</taxon>
        <taxon>Meloidogynidae</taxon>
        <taxon>Meloidogyninae</taxon>
        <taxon>Meloidogyne</taxon>
    </lineage>
</organism>
<protein>
    <submittedName>
        <fullName evidence="1">Uncharacterized protein</fullName>
    </submittedName>
</protein>
<accession>A0ACB0YF83</accession>
<keyword evidence="2" id="KW-1185">Reference proteome</keyword>
<dbReference type="Proteomes" id="UP001497535">
    <property type="component" value="Unassembled WGS sequence"/>
</dbReference>
<sequence>MFFKILSFRENFFITNKMFSCSLAGIPDTQELWDKCRLPLGLHIQPFRDMKGLKVIHTVITRCRYCRTYINPYVFIMDSRHWKCNLCYRANDLPEEFLWDPQTKSFGDPGRRPELQETTIEYIAPTEYMLREPQPPVYFFLLDVSSNAVDCGYLHIFAEQLTIDIDRFPGNENALIGFMGFDSALHFFQFEDSTSEPKHIIEFDIDESFPPVCSGLVVPLEEFKLSIKKFISKLPDIFDHGVSSSNCLGSALAVTKELIEEIGGRVTVMLSSLPNIGLGALKLRDDLKSSKLKFTPQVDYYRTFALECTGKQIAIDLFAIGERNVDLPTLADISRFSSGTVYHFPKFHFVRGQAEIKRLQMTLHRYFTRKLGLEAVLRIRCSKGFWKEMNFLNLEYLIGVSLHSFYGNFFVRSTDLLSLPNVSPDSALGVQIKLDETLTSSHVCFQAALLYTSTKGDRRIRVHTLSLPVLTNTTHVYSAVDINTTISLLSKMATERALSGSDLSDCREALINAVVDALAGYQRILGQTSSTLRMPAEGGLQYMPIYVLGLLKHRAFSGAQKASMDERMASLLLFKTVGIEILLMEVCPALYSIHNFVEQPVIENDHAQIYPERLPPRFDLEEYFNYFYFSYEQISNGGIYLLDVGTSVYLYVCSGANPKTISGLFGVNCFEKLDEDIELEEETSQGKQITAFLQHLQDQRWNVYAPIIVIRNDSPQRELFASRLIQDRTDSSHSYAEFMQHIQREVNLACK</sequence>